<evidence type="ECO:0000313" key="2">
    <source>
        <dbReference type="EMBL" id="KAF6732665.1"/>
    </source>
</evidence>
<gene>
    <name evidence="2" type="ORF">FQA47_011211</name>
</gene>
<organism evidence="2 3">
    <name type="scientific">Oryzias melastigma</name>
    <name type="common">Marine medaka</name>
    <dbReference type="NCBI Taxonomy" id="30732"/>
    <lineage>
        <taxon>Eukaryota</taxon>
        <taxon>Metazoa</taxon>
        <taxon>Chordata</taxon>
        <taxon>Craniata</taxon>
        <taxon>Vertebrata</taxon>
        <taxon>Euteleostomi</taxon>
        <taxon>Actinopterygii</taxon>
        <taxon>Neopterygii</taxon>
        <taxon>Teleostei</taxon>
        <taxon>Neoteleostei</taxon>
        <taxon>Acanthomorphata</taxon>
        <taxon>Ovalentaria</taxon>
        <taxon>Atherinomorphae</taxon>
        <taxon>Beloniformes</taxon>
        <taxon>Adrianichthyidae</taxon>
        <taxon>Oryziinae</taxon>
        <taxon>Oryzias</taxon>
    </lineage>
</organism>
<feature type="compositionally biased region" description="Basic and acidic residues" evidence="1">
    <location>
        <begin position="86"/>
        <end position="103"/>
    </location>
</feature>
<evidence type="ECO:0000313" key="3">
    <source>
        <dbReference type="Proteomes" id="UP000646548"/>
    </source>
</evidence>
<accession>A0A834FBU3</accession>
<name>A0A834FBU3_ORYME</name>
<proteinExistence type="predicted"/>
<dbReference type="AlphaFoldDB" id="A0A834FBU3"/>
<comment type="caution">
    <text evidence="2">The sequence shown here is derived from an EMBL/GenBank/DDBJ whole genome shotgun (WGS) entry which is preliminary data.</text>
</comment>
<reference evidence="2" key="1">
    <citation type="journal article" name="BMC Genomics">
        <title>Long-read sequencing and de novo genome assembly of marine medaka (Oryzias melastigma).</title>
        <authorList>
            <person name="Liang P."/>
            <person name="Saqib H.S.A."/>
            <person name="Ni X."/>
            <person name="Shen Y."/>
        </authorList>
    </citation>
    <scope>NUCLEOTIDE SEQUENCE</scope>
    <source>
        <strain evidence="2">Bigg-433</strain>
    </source>
</reference>
<protein>
    <submittedName>
        <fullName evidence="2">Uncharacterized protein</fullName>
    </submittedName>
</protein>
<sequence>MWWFQGSEWLKWPSETADRAADTTGLKKSGWWLREGEAGGSRCAASPLPPFKRNTTPLGREETLREQGNPNINLFIITDYQDRRHRERDSFHSRGKRIINESRKGRKNRF</sequence>
<dbReference type="EMBL" id="WKFB01000184">
    <property type="protein sequence ID" value="KAF6732665.1"/>
    <property type="molecule type" value="Genomic_DNA"/>
</dbReference>
<dbReference type="Proteomes" id="UP000646548">
    <property type="component" value="Unassembled WGS sequence"/>
</dbReference>
<evidence type="ECO:0000256" key="1">
    <source>
        <dbReference type="SAM" id="MobiDB-lite"/>
    </source>
</evidence>
<feature type="region of interest" description="Disordered" evidence="1">
    <location>
        <begin position="86"/>
        <end position="110"/>
    </location>
</feature>